<sequence length="850" mass="89693">MKRHDRGTLRSAGFTVLLVVVFLTVNTSVAHAAGSSGESGSFLDPLNVNSSEGAPINGYELSASGGSVFSFKSQILAFVLSGLFQVLRILVGLACWAIEVAFRFPLLKLLADPAQQVSDAYEHAVVDQLGLKGLLLGWAFIFGLVLMVRGKVGKGLGEIVLTLLIAAFAASAFIRPDYLLSEQGPLVTSQQAAGEIAQETVNSYDWGGKIYSAGPCPGMAGRDETKCLEEQGKKPVSAEQVARPIQDSVTNALVVKPYMLLQYGRILDPGKASDKKAYEAHLKWITGGYQGDEEKDDPCERIVGAAGDYCRSDGEEDQCRYLSDHAERYCRDEGGPAALPGLTKGDALLDTLEPVLSEEDQQFAAFLADLKDAGPVGKECAEYAKTPSWERVGGVLLLLIAALLICAMLLSAAIVLLGTQAADAAAAAGGVVALVWGMLPGPNRQTVWKWLALFCISMMSMFGICLFLPFFGMALDVILTDGPDLMVERLLLLDVLALVGLAFHRRLLAGITTFGQRMAMRMRYAKVGGTHLPGDTSELGAALAMHGIGAGGAGLFGARGLSGAHQAFGARHGLLGSLAALGDGTGSVLDPNRMTGEAMAEARRGLAPLALGAHGGRLALKGAYGALIGKAPPREDESLKLLRIIANGGEDTGTGGAGGGVRVNPTTGEILHDPDTDRPLLGSRIHQKASRLRGYRIASTAARVGYGATLALPRSLQAGGHRTSQYTQDAKTQLKVAANQVRQDAGQWAQAGRSVGQGVDHVSQRAATAWQVHDPATRARIAARDASAGAVIYTSTPTADRPAPSGGDGDRAASRQEDPAVDARRRVFDALMRAQRTSWDEEPRWGGDHE</sequence>
<protein>
    <submittedName>
        <fullName evidence="1">Uncharacterized protein</fullName>
    </submittedName>
</protein>
<accession>A0ACC6Q996</accession>
<gene>
    <name evidence="1" type="ORF">WKI67_43665</name>
</gene>
<name>A0ACC6Q996_9ACTN</name>
<comment type="caution">
    <text evidence="1">The sequence shown here is derived from an EMBL/GenBank/DDBJ whole genome shotgun (WGS) entry which is preliminary data.</text>
</comment>
<reference evidence="1" key="1">
    <citation type="submission" date="2024-03" db="EMBL/GenBank/DDBJ databases">
        <title>Novel Streptomyces species of biotechnological and ecological value are a feature of Machair soil.</title>
        <authorList>
            <person name="Prole J.R."/>
            <person name="Goodfellow M."/>
            <person name="Allenby N."/>
            <person name="Ward A.C."/>
        </authorList>
    </citation>
    <scope>NUCLEOTIDE SEQUENCE</scope>
    <source>
        <strain evidence="1">MS2.AVA.5</strain>
    </source>
</reference>
<dbReference type="Proteomes" id="UP001377168">
    <property type="component" value="Unassembled WGS sequence"/>
</dbReference>
<dbReference type="EMBL" id="JBBKAJ010000039">
    <property type="protein sequence ID" value="MEJ8640185.1"/>
    <property type="molecule type" value="Genomic_DNA"/>
</dbReference>
<organism evidence="1 2">
    <name type="scientific">Streptomyces achmelvichensis</name>
    <dbReference type="NCBI Taxonomy" id="3134111"/>
    <lineage>
        <taxon>Bacteria</taxon>
        <taxon>Bacillati</taxon>
        <taxon>Actinomycetota</taxon>
        <taxon>Actinomycetes</taxon>
        <taxon>Kitasatosporales</taxon>
        <taxon>Streptomycetaceae</taxon>
        <taxon>Streptomyces</taxon>
    </lineage>
</organism>
<proteinExistence type="predicted"/>
<evidence type="ECO:0000313" key="2">
    <source>
        <dbReference type="Proteomes" id="UP001377168"/>
    </source>
</evidence>
<keyword evidence="2" id="KW-1185">Reference proteome</keyword>
<evidence type="ECO:0000313" key="1">
    <source>
        <dbReference type="EMBL" id="MEJ8640185.1"/>
    </source>
</evidence>